<dbReference type="Pfam" id="PF01728">
    <property type="entry name" value="FtsJ"/>
    <property type="match status" value="1"/>
</dbReference>
<sequence>MECIDSDHLSDELFTKKFSYCMPSDEAWSVDITTPSESTSNEDTLKLLKGLKESLNSVKSSLNNFDIVEWSSHTNFTNPAAKILLHLRKTIHPELATQAWCKFYELLSYGDVIPADCPKTMCSVHLCEAPGGFICALNHFLKTSKVKGISHSWVANTLNPYYEGNTLDSCIVDDRLISRTLRSWCFGHDNTGDIFEPGFIACLKKQCSFTFHSKDINLVTADGSLNCQNDPSEQETIVAPLHYTELLCALSILCPGGTFVIKLFTLFEKHSINLMYTLCCLFNEVSLLKPATSKAGNSEVYVVSRGFCGLEKCKAFVDNLRRNLPFVDFIKENTSLFPNIPSSFILQHVECAKYFMDHQVAAINRNIYFYHNKLDKMKQSMRYIQDIVTQKFFDLCELRKLPAKQCVVPSGVLRFNVKSNLKLRPRLEGSYAQRTSNEVEGTDVQMHAAENDEKDLWMAALQWMPRQQKPFWWNTTQAVVGKPVTDIHASLFCATDVVVNYESAFDQCVEMQLLCKQDETQKKKATVTNEVLVEELSCMLSCLNGDVLELFVEASRDVYRSWLQELVKGNNPTLSSSCVNLRDMSDKKNSGKTNCAMTWCSLIKHDPVKWPELGIRNDLVRAIYCSAKSLQRDGVCLLLLPTLLTRLSAQMLWVFSQCFLESALLPVKSDDSLANPCLMFIGKKFALNNGYIHSLLDICNIVKSQKHRELLEIFPITALLHTEGTSPFMDALRQANEKCLMEKNTFLTQKRLRQ</sequence>
<dbReference type="EC" id="2.1.1.296" evidence="1"/>
<dbReference type="PANTHER" id="PTHR16121">
    <property type="entry name" value="CAP-SPECIFIC MRNA (NUCLEOSIDE-2'-O-)-METHYLTRANSFERASE 1-RELATED"/>
    <property type="match status" value="1"/>
</dbReference>
<name>A0ABP0GQQ8_CLALP</name>
<feature type="active site" description="Proton acceptor" evidence="8">
    <location>
        <position position="262"/>
    </location>
</feature>
<feature type="binding site" evidence="8">
    <location>
        <position position="131"/>
    </location>
    <ligand>
        <name>S-adenosyl-L-methionine</name>
        <dbReference type="ChEBI" id="CHEBI:59789"/>
    </ligand>
</feature>
<dbReference type="PROSITE" id="PS51614">
    <property type="entry name" value="SAM_MT_ADRIFT"/>
    <property type="match status" value="1"/>
</dbReference>
<comment type="caution">
    <text evidence="8">Lacks conserved residue(s) required for the propagation of feature annotation.</text>
</comment>
<evidence type="ECO:0000256" key="8">
    <source>
        <dbReference type="PROSITE-ProRule" id="PRU00946"/>
    </source>
</evidence>
<proteinExistence type="predicted"/>
<dbReference type="InterPro" id="IPR025807">
    <property type="entry name" value="Adrift-typ_MeTrfase"/>
</dbReference>
<accession>A0ABP0GQQ8</accession>
<dbReference type="InterPro" id="IPR050851">
    <property type="entry name" value="mRNA_Cap_2O-Ribose_MeTrfase"/>
</dbReference>
<comment type="catalytic activity">
    <reaction evidence="7">
        <text>a 5'-end (N(7)-methyl 5'-triphosphoguanosine)-(2'-O-methyl-ribonucleoside)-(ribonucleotide) in mRNA + S-adenosyl-L-methionine = a 5'-end (N(7)-methyl 5'-triphosphoguanosine)-(2'-O-methyl-ribonucleoside)-(2'-O-methyl-ribonucleotide) in mRNA + S-adenosyl-L-homocysteine + H(+)</text>
        <dbReference type="Rhea" id="RHEA:67024"/>
        <dbReference type="Rhea" id="RHEA-COMP:17169"/>
        <dbReference type="Rhea" id="RHEA-COMP:17170"/>
        <dbReference type="ChEBI" id="CHEBI:15378"/>
        <dbReference type="ChEBI" id="CHEBI:57856"/>
        <dbReference type="ChEBI" id="CHEBI:59789"/>
        <dbReference type="ChEBI" id="CHEBI:167612"/>
        <dbReference type="ChEBI" id="CHEBI:167614"/>
        <dbReference type="EC" id="2.1.1.296"/>
    </reaction>
</comment>
<dbReference type="Gene3D" id="3.40.50.12760">
    <property type="match status" value="1"/>
</dbReference>
<dbReference type="InterPro" id="IPR002877">
    <property type="entry name" value="RNA_MeTrfase_FtsJ_dom"/>
</dbReference>
<organism evidence="10 11">
    <name type="scientific">Clavelina lepadiformis</name>
    <name type="common">Light-bulb sea squirt</name>
    <name type="synonym">Ascidia lepadiformis</name>
    <dbReference type="NCBI Taxonomy" id="159417"/>
    <lineage>
        <taxon>Eukaryota</taxon>
        <taxon>Metazoa</taxon>
        <taxon>Chordata</taxon>
        <taxon>Tunicata</taxon>
        <taxon>Ascidiacea</taxon>
        <taxon>Aplousobranchia</taxon>
        <taxon>Clavelinidae</taxon>
        <taxon>Clavelina</taxon>
    </lineage>
</organism>
<evidence type="ECO:0000256" key="6">
    <source>
        <dbReference type="ARBA" id="ARBA00023042"/>
    </source>
</evidence>
<evidence type="ECO:0000256" key="2">
    <source>
        <dbReference type="ARBA" id="ARBA00021134"/>
    </source>
</evidence>
<evidence type="ECO:0000256" key="1">
    <source>
        <dbReference type="ARBA" id="ARBA00012770"/>
    </source>
</evidence>
<evidence type="ECO:0000313" key="10">
    <source>
        <dbReference type="EMBL" id="CAK8694085.1"/>
    </source>
</evidence>
<gene>
    <name evidence="10" type="ORF">CVLEPA_LOCUS27356</name>
</gene>
<keyword evidence="4 8" id="KW-0808">Transferase</keyword>
<evidence type="ECO:0000313" key="11">
    <source>
        <dbReference type="Proteomes" id="UP001642483"/>
    </source>
</evidence>
<evidence type="ECO:0000256" key="3">
    <source>
        <dbReference type="ARBA" id="ARBA00022603"/>
    </source>
</evidence>
<keyword evidence="6" id="KW-0506">mRNA capping</keyword>
<comment type="caution">
    <text evidence="10">The sequence shown here is derived from an EMBL/GenBank/DDBJ whole genome shotgun (WGS) entry which is preliminary data.</text>
</comment>
<feature type="domain" description="Adrift-type SAM-dependent 2'-O-MTase" evidence="9">
    <location>
        <begin position="94"/>
        <end position="309"/>
    </location>
</feature>
<protein>
    <recommendedName>
        <fullName evidence="2">Cap-specific mRNA (nucleoside-2'-O-)-methyltransferase 2</fullName>
        <ecNumber evidence="1">2.1.1.296</ecNumber>
    </recommendedName>
</protein>
<keyword evidence="11" id="KW-1185">Reference proteome</keyword>
<keyword evidence="6" id="KW-0507">mRNA processing</keyword>
<dbReference type="SUPFAM" id="SSF53335">
    <property type="entry name" value="S-adenosyl-L-methionine-dependent methyltransferases"/>
    <property type="match status" value="1"/>
</dbReference>
<dbReference type="PANTHER" id="PTHR16121:SF2">
    <property type="entry name" value="CAP-SPECIFIC MRNA (NUCLEOSIDE-2'-O-)-METHYLTRANSFERASE 2"/>
    <property type="match status" value="1"/>
</dbReference>
<keyword evidence="5 8" id="KW-0949">S-adenosyl-L-methionine</keyword>
<feature type="binding site" evidence="8">
    <location>
        <position position="222"/>
    </location>
    <ligand>
        <name>S-adenosyl-L-methionine</name>
        <dbReference type="ChEBI" id="CHEBI:59789"/>
    </ligand>
</feature>
<evidence type="ECO:0000256" key="7">
    <source>
        <dbReference type="ARBA" id="ARBA00049477"/>
    </source>
</evidence>
<dbReference type="Proteomes" id="UP001642483">
    <property type="component" value="Unassembled WGS sequence"/>
</dbReference>
<dbReference type="InterPro" id="IPR029063">
    <property type="entry name" value="SAM-dependent_MTases_sf"/>
</dbReference>
<evidence type="ECO:0000256" key="5">
    <source>
        <dbReference type="ARBA" id="ARBA00022691"/>
    </source>
</evidence>
<reference evidence="10 11" key="1">
    <citation type="submission" date="2024-02" db="EMBL/GenBank/DDBJ databases">
        <authorList>
            <person name="Daric V."/>
            <person name="Darras S."/>
        </authorList>
    </citation>
    <scope>NUCLEOTIDE SEQUENCE [LARGE SCALE GENOMIC DNA]</scope>
</reference>
<evidence type="ECO:0000259" key="9">
    <source>
        <dbReference type="PROSITE" id="PS51614"/>
    </source>
</evidence>
<dbReference type="EMBL" id="CAWYQH010000141">
    <property type="protein sequence ID" value="CAK8694085.1"/>
    <property type="molecule type" value="Genomic_DNA"/>
</dbReference>
<evidence type="ECO:0000256" key="4">
    <source>
        <dbReference type="ARBA" id="ARBA00022679"/>
    </source>
</evidence>
<keyword evidence="3 8" id="KW-0489">Methyltransferase</keyword>